<evidence type="ECO:0000313" key="2">
    <source>
        <dbReference type="EMBL" id="QPQ89574.1"/>
    </source>
</evidence>
<dbReference type="AlphaFoldDB" id="A0AAQ0BPU8"/>
<feature type="transmembrane region" description="Helical" evidence="1">
    <location>
        <begin position="42"/>
        <end position="64"/>
    </location>
</feature>
<protein>
    <submittedName>
        <fullName evidence="2">Uncharacterized protein</fullName>
    </submittedName>
</protein>
<evidence type="ECO:0000313" key="5">
    <source>
        <dbReference type="Proteomes" id="UP001056386"/>
    </source>
</evidence>
<reference evidence="3" key="2">
    <citation type="submission" date="2022-06" db="EMBL/GenBank/DDBJ databases">
        <title>Draft genome sequence of Burkholderia glumae strain GR20004 isolated from rice panicle showing bacterial panicle blight.</title>
        <authorList>
            <person name="Choi S.Y."/>
            <person name="Lee Y.H."/>
        </authorList>
    </citation>
    <scope>NUCLEOTIDE SEQUENCE</scope>
    <source>
        <strain evidence="3">GR20004</strain>
    </source>
</reference>
<keyword evidence="1" id="KW-0472">Membrane</keyword>
<keyword evidence="1" id="KW-1133">Transmembrane helix</keyword>
<feature type="transmembrane region" description="Helical" evidence="1">
    <location>
        <begin position="95"/>
        <end position="113"/>
    </location>
</feature>
<evidence type="ECO:0000256" key="1">
    <source>
        <dbReference type="SAM" id="Phobius"/>
    </source>
</evidence>
<dbReference type="GeneID" id="45694293"/>
<keyword evidence="5" id="KW-1185">Reference proteome</keyword>
<dbReference type="EMBL" id="CP065600">
    <property type="protein sequence ID" value="QPQ89574.1"/>
    <property type="molecule type" value="Genomic_DNA"/>
</dbReference>
<reference evidence="2 4" key="1">
    <citation type="submission" date="2020-12" db="EMBL/GenBank/DDBJ databases">
        <title>FDA dAtabase for Regulatory Grade micrObial Sequences (FDA-ARGOS): Supporting development and validation of Infectious Disease Dx tests.</title>
        <authorList>
            <person name="Minogue T."/>
            <person name="Wolcott M."/>
            <person name="Wasieloski L."/>
            <person name="Aguilar W."/>
            <person name="Moore D."/>
            <person name="Jaissle J."/>
            <person name="Tallon L."/>
            <person name="Sadzewicz L."/>
            <person name="Zhao X."/>
            <person name="Boylan J."/>
            <person name="Ott S."/>
            <person name="Bowen H."/>
            <person name="Vavikolanu K."/>
            <person name="Mehta A."/>
            <person name="Aluvathingal J."/>
            <person name="Nadendla S."/>
            <person name="Yan Y."/>
            <person name="Sichtig H."/>
        </authorList>
    </citation>
    <scope>NUCLEOTIDE SEQUENCE [LARGE SCALE GENOMIC DNA]</scope>
    <source>
        <strain evidence="2 4">FDAARGOS_949</strain>
    </source>
</reference>
<gene>
    <name evidence="2" type="ORF">I6H06_08010</name>
    <name evidence="3" type="ORF">NFI99_08680</name>
</gene>
<evidence type="ECO:0000313" key="4">
    <source>
        <dbReference type="Proteomes" id="UP000594892"/>
    </source>
</evidence>
<evidence type="ECO:0000313" key="3">
    <source>
        <dbReference type="EMBL" id="USS42293.1"/>
    </source>
</evidence>
<organism evidence="2 4">
    <name type="scientific">Burkholderia glumae</name>
    <name type="common">Pseudomonas glumae</name>
    <dbReference type="NCBI Taxonomy" id="337"/>
    <lineage>
        <taxon>Bacteria</taxon>
        <taxon>Pseudomonadati</taxon>
        <taxon>Pseudomonadota</taxon>
        <taxon>Betaproteobacteria</taxon>
        <taxon>Burkholderiales</taxon>
        <taxon>Burkholderiaceae</taxon>
        <taxon>Burkholderia</taxon>
    </lineage>
</organism>
<dbReference type="Proteomes" id="UP001056386">
    <property type="component" value="Chromosome 2"/>
</dbReference>
<sequence length="177" mass="19214">MNNRVLTYCLMTDFVIFGTVVGFSLLWGMLLKIRAAQHWSDLATVAVFAAAHGLLGLGLCFLIYRSFVRTHRALARQQPQPAAPGRARRRAWRRLLGLGLATVLAVYGCYDMVRDLAAGTISLCGQHAFCDALVRAKAPAAFDGAIAFEGFFIVFLLSAVTIGVAMTLNGRRQAAAH</sequence>
<name>A0AAQ0BPU8_BURGL</name>
<feature type="transmembrane region" description="Helical" evidence="1">
    <location>
        <begin position="7"/>
        <end position="30"/>
    </location>
</feature>
<proteinExistence type="predicted"/>
<keyword evidence="1" id="KW-0812">Transmembrane</keyword>
<dbReference type="Proteomes" id="UP000594892">
    <property type="component" value="Chromosome 1"/>
</dbReference>
<dbReference type="EMBL" id="CP099583">
    <property type="protein sequence ID" value="USS42293.1"/>
    <property type="molecule type" value="Genomic_DNA"/>
</dbReference>
<feature type="transmembrane region" description="Helical" evidence="1">
    <location>
        <begin position="145"/>
        <end position="168"/>
    </location>
</feature>
<accession>A0AAQ0BPU8</accession>
<dbReference type="RefSeq" id="WP_035981610.1">
    <property type="nucleotide sequence ID" value="NZ_CP021075.1"/>
</dbReference>